<dbReference type="EMBL" id="BNJQ01000037">
    <property type="protein sequence ID" value="GHP11900.1"/>
    <property type="molecule type" value="Genomic_DNA"/>
</dbReference>
<keyword evidence="5 6" id="KW-0472">Membrane</keyword>
<dbReference type="PIRSF" id="PIRSF002291">
    <property type="entry name" value="AP_complex_beta"/>
    <property type="match status" value="1"/>
</dbReference>
<comment type="caution">
    <text evidence="9">The sequence shown here is derived from an EMBL/GenBank/DDBJ whole genome shotgun (WGS) entry which is preliminary data.</text>
</comment>
<dbReference type="GO" id="GO:0030117">
    <property type="term" value="C:membrane coat"/>
    <property type="evidence" value="ECO:0007669"/>
    <property type="project" value="InterPro"/>
</dbReference>
<keyword evidence="3 6" id="KW-0813">Transport</keyword>
<evidence type="ECO:0000256" key="2">
    <source>
        <dbReference type="ARBA" id="ARBA00006613"/>
    </source>
</evidence>
<dbReference type="SUPFAM" id="SSF48371">
    <property type="entry name" value="ARM repeat"/>
    <property type="match status" value="1"/>
</dbReference>
<accession>A0A830I1F5</accession>
<evidence type="ECO:0000259" key="8">
    <source>
        <dbReference type="Pfam" id="PF01602"/>
    </source>
</evidence>
<name>A0A830I1F5_9CHLO</name>
<dbReference type="InterPro" id="IPR002553">
    <property type="entry name" value="Clathrin/coatomer_adapt-like_N"/>
</dbReference>
<proteinExistence type="inferred from homology"/>
<evidence type="ECO:0000256" key="6">
    <source>
        <dbReference type="PIRNR" id="PIRNR002291"/>
    </source>
</evidence>
<feature type="compositionally biased region" description="Low complexity" evidence="7">
    <location>
        <begin position="1"/>
        <end position="12"/>
    </location>
</feature>
<evidence type="ECO:0000256" key="7">
    <source>
        <dbReference type="SAM" id="MobiDB-lite"/>
    </source>
</evidence>
<dbReference type="InterPro" id="IPR016024">
    <property type="entry name" value="ARM-type_fold"/>
</dbReference>
<dbReference type="Gene3D" id="1.25.10.10">
    <property type="entry name" value="Leucine-rich Repeat Variant"/>
    <property type="match status" value="1"/>
</dbReference>
<feature type="domain" description="Clathrin/coatomer adaptor adaptin-like N-terminal" evidence="8">
    <location>
        <begin position="60"/>
        <end position="651"/>
    </location>
</feature>
<dbReference type="GO" id="GO:0006886">
    <property type="term" value="P:intracellular protein transport"/>
    <property type="evidence" value="ECO:0007669"/>
    <property type="project" value="InterPro"/>
</dbReference>
<dbReference type="GO" id="GO:0030276">
    <property type="term" value="F:clathrin binding"/>
    <property type="evidence" value="ECO:0007669"/>
    <property type="project" value="InterPro"/>
</dbReference>
<comment type="similarity">
    <text evidence="2 6">Belongs to the adaptor complexes large subunit family.</text>
</comment>
<evidence type="ECO:0000256" key="1">
    <source>
        <dbReference type="ARBA" id="ARBA00004308"/>
    </source>
</evidence>
<dbReference type="GO" id="GO:0016192">
    <property type="term" value="P:vesicle-mediated transport"/>
    <property type="evidence" value="ECO:0007669"/>
    <property type="project" value="InterPro"/>
</dbReference>
<comment type="subcellular location">
    <subcellularLocation>
        <location evidence="1">Endomembrane system</location>
    </subcellularLocation>
</comment>
<dbReference type="InterPro" id="IPR016342">
    <property type="entry name" value="AP_complex_bsu_1_2_4"/>
</dbReference>
<dbReference type="OrthoDB" id="10254310at2759"/>
<feature type="region of interest" description="Disordered" evidence="7">
    <location>
        <begin position="1"/>
        <end position="38"/>
    </location>
</feature>
<evidence type="ECO:0000256" key="5">
    <source>
        <dbReference type="ARBA" id="ARBA00023136"/>
    </source>
</evidence>
<organism evidence="9 10">
    <name type="scientific">Pycnococcus provasolii</name>
    <dbReference type="NCBI Taxonomy" id="41880"/>
    <lineage>
        <taxon>Eukaryota</taxon>
        <taxon>Viridiplantae</taxon>
        <taxon>Chlorophyta</taxon>
        <taxon>Pseudoscourfieldiophyceae</taxon>
        <taxon>Pseudoscourfieldiales</taxon>
        <taxon>Pycnococcaceae</taxon>
        <taxon>Pycnococcus</taxon>
    </lineage>
</organism>
<comment type="subunit">
    <text evidence="6">Adaptor protein complexes are heterotetramers composed of two large adaptins (beta-type subunit and alpha-type or delta-type or epsilon-type or gamma-type subunit), a medium adaptin (mu-type subunit) and a small adaptin (sigma-type subunit).</text>
</comment>
<dbReference type="AlphaFoldDB" id="A0A830I1F5"/>
<keyword evidence="10" id="KW-1185">Reference proteome</keyword>
<feature type="compositionally biased region" description="Low complexity" evidence="7">
    <location>
        <begin position="21"/>
        <end position="35"/>
    </location>
</feature>
<sequence>MAPSSSSASASGASGGGGASSLGASGSGSAPAKAARTSELGDMRSQLGLLLAPRTRAEMTTKRDLFAKVISYMTQGVDVSLLFSTMIMAASAPTSPALMKDLSTGDESLDAVTAYLQAYNAILKKMLYLYISTYARQHADLALMTVNTLQKDCQHEDATIRGLALRALCGLKVPNLMEYLVPAVAKGLQDRAAYVRRTAVLGVLKAIKLHEATAANPATAQLAAAQGHPHHLVESVKTLLLRDTDPQCVSNACAVLSSLEGAGSLVTKALVYGLINRIKDFNEWNQCQVLHFVSLYEPQGKEETFDIMNALEDRLSHSNSAVVLATAKVFLHLTLPLPDVHQQVFERVKGPLITLVGSQVSPECAFAVLTHLRLLVSRAPMLFASDYRSFFVRASDPSFIKEQKLEILAMLAHVADMSLDGAPTGSVGRHLMEIVNELLEYVTDTVDVYLSRLAIRCIGKILLADEAESGSEDMGMLVERLMLLLSDDLGHNSGGSDGVEPIVGTHVSSECIVVLRDVLRKSPTLFATHCRDVVASSMPDDMRLLPSAQARAAYAWMLGEFADELPNAPYVLEDYVVSEDDDDEGEASSSPMASEESAAVKLEVLTALAKMFVLRPGEATRALNAGLTLGVADENLDVRGRAVHLLRLLEDGLSPTGAGMDAIGRVVWGGRQPGERSGVRVRVSDDTSGSKLDRIFREFNSLSVVYRKPASSFVSTAMIDEGLGIAAGGATSEAAAQPKGAAEEADLLSMEDTNLLVLEEPSSTPDVATAAGDTSGVASGIDLLSL</sequence>
<reference evidence="9" key="1">
    <citation type="submission" date="2020-10" db="EMBL/GenBank/DDBJ databases">
        <title>Unveiling of a novel bifunctional photoreceptor, Dualchrome1, isolated from a cosmopolitan green alga.</title>
        <authorList>
            <person name="Suzuki S."/>
            <person name="Kawachi M."/>
        </authorList>
    </citation>
    <scope>NUCLEOTIDE SEQUENCE</scope>
    <source>
        <strain evidence="9">NIES 2893</strain>
    </source>
</reference>
<gene>
    <name evidence="9" type="ORF">PPROV_001062700</name>
</gene>
<evidence type="ECO:0000256" key="3">
    <source>
        <dbReference type="ARBA" id="ARBA00022448"/>
    </source>
</evidence>
<evidence type="ECO:0000313" key="9">
    <source>
        <dbReference type="EMBL" id="GHP11900.1"/>
    </source>
</evidence>
<dbReference type="GO" id="GO:0012505">
    <property type="term" value="C:endomembrane system"/>
    <property type="evidence" value="ECO:0007669"/>
    <property type="project" value="UniProtKB-SubCell"/>
</dbReference>
<dbReference type="InterPro" id="IPR011989">
    <property type="entry name" value="ARM-like"/>
</dbReference>
<dbReference type="InterPro" id="IPR026739">
    <property type="entry name" value="AP_beta"/>
</dbReference>
<evidence type="ECO:0000313" key="10">
    <source>
        <dbReference type="Proteomes" id="UP000660262"/>
    </source>
</evidence>
<dbReference type="PANTHER" id="PTHR11134">
    <property type="entry name" value="ADAPTOR COMPLEX SUBUNIT BETA FAMILY MEMBER"/>
    <property type="match status" value="1"/>
</dbReference>
<protein>
    <recommendedName>
        <fullName evidence="6">Beta-adaptin-like protein</fullName>
    </recommendedName>
</protein>
<comment type="function">
    <text evidence="6">Subunit of clathrin-associated adaptor protein complex that plays a role in protein sorting in the late-Golgi/trans-Golgi network (TGN) and/or endosomes. The AP complexes mediate both the recruitment of clathrin to membranes and the recognition of sorting signals within the cytosolic tails of transmembrane cargo molecules.</text>
</comment>
<dbReference type="Pfam" id="PF01602">
    <property type="entry name" value="Adaptin_N"/>
    <property type="match status" value="1"/>
</dbReference>
<evidence type="ECO:0000256" key="4">
    <source>
        <dbReference type="ARBA" id="ARBA00022927"/>
    </source>
</evidence>
<keyword evidence="4 6" id="KW-0653">Protein transport</keyword>
<dbReference type="Proteomes" id="UP000660262">
    <property type="component" value="Unassembled WGS sequence"/>
</dbReference>